<protein>
    <recommendedName>
        <fullName evidence="3 7">Flagella basal body P-ring formation protein FlgA</fullName>
    </recommendedName>
</protein>
<keyword evidence="10" id="KW-1185">Reference proteome</keyword>
<dbReference type="Gene3D" id="2.30.30.760">
    <property type="match status" value="1"/>
</dbReference>
<dbReference type="EMBL" id="CP090569">
    <property type="protein sequence ID" value="USF88108.1"/>
    <property type="molecule type" value="Genomic_DNA"/>
</dbReference>
<dbReference type="PANTHER" id="PTHR36307:SF1">
    <property type="entry name" value="FLAGELLA BASAL BODY P-RING FORMATION PROTEIN FLGA"/>
    <property type="match status" value="1"/>
</dbReference>
<feature type="domain" description="SAF" evidence="8">
    <location>
        <begin position="119"/>
        <end position="181"/>
    </location>
</feature>
<evidence type="ECO:0000256" key="3">
    <source>
        <dbReference type="ARBA" id="ARBA00014754"/>
    </source>
</evidence>
<gene>
    <name evidence="9" type="primary">flgA</name>
    <name evidence="9" type="ORF">L0Y14_02365</name>
</gene>
<comment type="subcellular location">
    <subcellularLocation>
        <location evidence="1 7">Periplasm</location>
    </subcellularLocation>
</comment>
<accession>A0A9J6ZZC5</accession>
<feature type="signal peptide" evidence="7">
    <location>
        <begin position="1"/>
        <end position="32"/>
    </location>
</feature>
<evidence type="ECO:0000259" key="8">
    <source>
        <dbReference type="SMART" id="SM00858"/>
    </source>
</evidence>
<keyword evidence="9" id="KW-0966">Cell projection</keyword>
<evidence type="ECO:0000256" key="7">
    <source>
        <dbReference type="RuleBase" id="RU362063"/>
    </source>
</evidence>
<dbReference type="RefSeq" id="WP_005962924.1">
    <property type="nucleotide sequence ID" value="NZ_CP090569.1"/>
</dbReference>
<keyword evidence="4 7" id="KW-0732">Signal</keyword>
<evidence type="ECO:0000256" key="5">
    <source>
        <dbReference type="ARBA" id="ARBA00022764"/>
    </source>
</evidence>
<evidence type="ECO:0000256" key="2">
    <source>
        <dbReference type="ARBA" id="ARBA00010474"/>
    </source>
</evidence>
<dbReference type="Pfam" id="PF13144">
    <property type="entry name" value="ChapFlgA"/>
    <property type="match status" value="1"/>
</dbReference>
<reference evidence="9" key="1">
    <citation type="journal article" date="2022" name="Mol. Ecol. Resour.">
        <title>The complete and closed genome of the facultative generalist Candidatus Endoriftia persephone from deep-sea hydrothermal vents.</title>
        <authorList>
            <person name="de Oliveira A.L."/>
            <person name="Srivastava A."/>
            <person name="Espada-Hinojosa S."/>
            <person name="Bright M."/>
        </authorList>
    </citation>
    <scope>NUCLEOTIDE SEQUENCE</scope>
    <source>
        <strain evidence="9">Tica-EPR-9o50.N</strain>
    </source>
</reference>
<dbReference type="Gene3D" id="3.90.1210.10">
    <property type="entry name" value="Antifreeze-like/N-acetylneuraminic acid synthase C-terminal domain"/>
    <property type="match status" value="1"/>
</dbReference>
<comment type="similarity">
    <text evidence="2 7">Belongs to the FlgA family.</text>
</comment>
<dbReference type="AlphaFoldDB" id="A0A9J6ZZC5"/>
<dbReference type="SMART" id="SM00858">
    <property type="entry name" value="SAF"/>
    <property type="match status" value="1"/>
</dbReference>
<dbReference type="Pfam" id="PF17656">
    <property type="entry name" value="ChapFlgA_N"/>
    <property type="match status" value="1"/>
</dbReference>
<organism evidence="9 10">
    <name type="scientific">Candidatus Endoriftia persephonae</name>
    <dbReference type="NCBI Taxonomy" id="393765"/>
    <lineage>
        <taxon>Bacteria</taxon>
        <taxon>Pseudomonadati</taxon>
        <taxon>Pseudomonadota</taxon>
        <taxon>Gammaproteobacteria</taxon>
        <taxon>Chromatiales</taxon>
        <taxon>Sedimenticolaceae</taxon>
        <taxon>Candidatus Endoriftia</taxon>
    </lineage>
</organism>
<dbReference type="CDD" id="cd11614">
    <property type="entry name" value="SAF_CpaB_FlgA_like"/>
    <property type="match status" value="1"/>
</dbReference>
<dbReference type="KEGG" id="eps:L0Y14_02365"/>
<evidence type="ECO:0000256" key="1">
    <source>
        <dbReference type="ARBA" id="ARBA00004418"/>
    </source>
</evidence>
<dbReference type="NCBIfam" id="TIGR03170">
    <property type="entry name" value="flgA_cterm"/>
    <property type="match status" value="1"/>
</dbReference>
<dbReference type="GO" id="GO:0042597">
    <property type="term" value="C:periplasmic space"/>
    <property type="evidence" value="ECO:0007669"/>
    <property type="project" value="UniProtKB-SubCell"/>
</dbReference>
<dbReference type="GO" id="GO:0044780">
    <property type="term" value="P:bacterial-type flagellum assembly"/>
    <property type="evidence" value="ECO:0007669"/>
    <property type="project" value="InterPro"/>
</dbReference>
<evidence type="ECO:0000256" key="6">
    <source>
        <dbReference type="ARBA" id="ARBA00025643"/>
    </source>
</evidence>
<sequence>MQITANRYVPRSSLCSGLILFTLLLISTNAPAGGSSQPHATIIQAAEAYLKMQTADRPERITLKLLPLDHRLKLNRCETPLQSFSPPGARSQGRTTVGIKCESPKPWTLYVSAEIGVIGKVVVAKRDLARGAAIGPNDVKLVEQETSHLLRGHFDSIAEVTGRTLKRTLRRDRPVTPSLLVVNKTIRRGQQVTIIAGNSDISVQMKGKALSNGNPGDLIKVQNLSSKRKLQARVISASLVRAD</sequence>
<comment type="function">
    <text evidence="6 7">Involved in the assembly process of the P-ring formation. It may associate with FlgF on the rod constituting a structure essential for the P-ring assembly or may act as a modulator protein for the P-ring assembly.</text>
</comment>
<dbReference type="PANTHER" id="PTHR36307">
    <property type="entry name" value="FLAGELLA BASAL BODY P-RING FORMATION PROTEIN FLGA"/>
    <property type="match status" value="1"/>
</dbReference>
<keyword evidence="9" id="KW-0282">Flagellum</keyword>
<name>A0A9J6ZZC5_9GAMM</name>
<dbReference type="InterPro" id="IPR013974">
    <property type="entry name" value="SAF"/>
</dbReference>
<evidence type="ECO:0000313" key="10">
    <source>
        <dbReference type="Proteomes" id="UP001056649"/>
    </source>
</evidence>
<keyword evidence="7" id="KW-1005">Bacterial flagellum biogenesis</keyword>
<proteinExistence type="inferred from homology"/>
<feature type="chain" id="PRO_5039960737" description="Flagella basal body P-ring formation protein FlgA" evidence="7">
    <location>
        <begin position="33"/>
        <end position="243"/>
    </location>
</feature>
<dbReference type="InterPro" id="IPR017585">
    <property type="entry name" value="SAF_FlgA"/>
</dbReference>
<dbReference type="Proteomes" id="UP001056649">
    <property type="component" value="Chromosome"/>
</dbReference>
<keyword evidence="5 7" id="KW-0574">Periplasm</keyword>
<evidence type="ECO:0000313" key="9">
    <source>
        <dbReference type="EMBL" id="USF88108.1"/>
    </source>
</evidence>
<keyword evidence="9" id="KW-0969">Cilium</keyword>
<evidence type="ECO:0000256" key="4">
    <source>
        <dbReference type="ARBA" id="ARBA00022729"/>
    </source>
</evidence>
<dbReference type="InterPro" id="IPR039246">
    <property type="entry name" value="Flagellar_FlgA"/>
</dbReference>
<dbReference type="InterPro" id="IPR041231">
    <property type="entry name" value="FlgA_N"/>
</dbReference>